<organism evidence="2 3">
    <name type="scientific">Solimonas aquatica</name>
    <dbReference type="NCBI Taxonomy" id="489703"/>
    <lineage>
        <taxon>Bacteria</taxon>
        <taxon>Pseudomonadati</taxon>
        <taxon>Pseudomonadota</taxon>
        <taxon>Gammaproteobacteria</taxon>
        <taxon>Nevskiales</taxon>
        <taxon>Nevskiaceae</taxon>
        <taxon>Solimonas</taxon>
    </lineage>
</organism>
<name>A0A1H9BV59_9GAMM</name>
<dbReference type="InterPro" id="IPR045524">
    <property type="entry name" value="DUF6473"/>
</dbReference>
<protein>
    <recommendedName>
        <fullName evidence="1">DUF6473 domain-containing protein</fullName>
    </recommendedName>
</protein>
<evidence type="ECO:0000259" key="1">
    <source>
        <dbReference type="Pfam" id="PF20078"/>
    </source>
</evidence>
<dbReference type="OrthoDB" id="5169888at2"/>
<dbReference type="Proteomes" id="UP000199233">
    <property type="component" value="Unassembled WGS sequence"/>
</dbReference>
<feature type="domain" description="DUF6473" evidence="1">
    <location>
        <begin position="42"/>
        <end position="148"/>
    </location>
</feature>
<accession>A0A1H9BV59</accession>
<dbReference type="AlphaFoldDB" id="A0A1H9BV59"/>
<gene>
    <name evidence="2" type="ORF">SAMN04488038_102239</name>
</gene>
<evidence type="ECO:0000313" key="2">
    <source>
        <dbReference type="EMBL" id="SEP92824.1"/>
    </source>
</evidence>
<dbReference type="Pfam" id="PF20078">
    <property type="entry name" value="DUF6473"/>
    <property type="match status" value="2"/>
</dbReference>
<sequence>MTTQPDISQAAPTTEKIADRNIRLYGLQEPKHLHGYQPADWEVVDYQQYHFPESKVFFRGPDYREALKSGKKKVAFIGAAQFFARFCPTPVSEMLAKEAGIAPLNFGYSGASPEFFLAMPQSFFDALNDCDLVILQAMSARASANAYLQAPNPVRPNNIKIKETGEVVFVNNAWKYLLDNVPARKLWQAILQTRSAYVKSMLALREKIKTKTVLFWFSEREMDYNFSSFNSFHDIMGSFPHFVTRSMVETLAPHFDTVLECVSTRGRPHQLVNRFDGSPAILFPEKADPTENYYYPTPEMQRDAADVLLPYLKVALV</sequence>
<dbReference type="EMBL" id="FOFS01000002">
    <property type="protein sequence ID" value="SEP92824.1"/>
    <property type="molecule type" value="Genomic_DNA"/>
</dbReference>
<feature type="domain" description="DUF6473" evidence="1">
    <location>
        <begin position="193"/>
        <end position="312"/>
    </location>
</feature>
<dbReference type="STRING" id="489703.SAMN04488038_102239"/>
<reference evidence="2 3" key="1">
    <citation type="submission" date="2016-10" db="EMBL/GenBank/DDBJ databases">
        <authorList>
            <person name="de Groot N.N."/>
        </authorList>
    </citation>
    <scope>NUCLEOTIDE SEQUENCE [LARGE SCALE GENOMIC DNA]</scope>
    <source>
        <strain evidence="2 3">DSM 25927</strain>
    </source>
</reference>
<dbReference type="RefSeq" id="WP_143068828.1">
    <property type="nucleotide sequence ID" value="NZ_FOFS01000002.1"/>
</dbReference>
<keyword evidence="3" id="KW-1185">Reference proteome</keyword>
<evidence type="ECO:0000313" key="3">
    <source>
        <dbReference type="Proteomes" id="UP000199233"/>
    </source>
</evidence>
<proteinExistence type="predicted"/>